<dbReference type="Gramene" id="QL06p044722:mrna">
    <property type="protein sequence ID" value="QL06p044722:mrna"/>
    <property type="gene ID" value="QL06p044722"/>
</dbReference>
<dbReference type="Gene3D" id="3.30.420.10">
    <property type="entry name" value="Ribonuclease H-like superfamily/Ribonuclease H"/>
    <property type="match status" value="1"/>
</dbReference>
<dbReference type="PANTHER" id="PTHR47074">
    <property type="entry name" value="BNAC02G40300D PROTEIN"/>
    <property type="match status" value="1"/>
</dbReference>
<accession>A0A7N2R6W5</accession>
<name>A0A7N2R6W5_QUELO</name>
<protein>
    <recommendedName>
        <fullName evidence="1">RNase H type-1 domain-containing protein</fullName>
    </recommendedName>
</protein>
<dbReference type="SUPFAM" id="SSF53098">
    <property type="entry name" value="Ribonuclease H-like"/>
    <property type="match status" value="1"/>
</dbReference>
<organism evidence="2 3">
    <name type="scientific">Quercus lobata</name>
    <name type="common">Valley oak</name>
    <dbReference type="NCBI Taxonomy" id="97700"/>
    <lineage>
        <taxon>Eukaryota</taxon>
        <taxon>Viridiplantae</taxon>
        <taxon>Streptophyta</taxon>
        <taxon>Embryophyta</taxon>
        <taxon>Tracheophyta</taxon>
        <taxon>Spermatophyta</taxon>
        <taxon>Magnoliopsida</taxon>
        <taxon>eudicotyledons</taxon>
        <taxon>Gunneridae</taxon>
        <taxon>Pentapetalae</taxon>
        <taxon>rosids</taxon>
        <taxon>fabids</taxon>
        <taxon>Fagales</taxon>
        <taxon>Fagaceae</taxon>
        <taxon>Quercus</taxon>
    </lineage>
</organism>
<dbReference type="InParanoid" id="A0A7N2R6W5"/>
<dbReference type="InterPro" id="IPR044730">
    <property type="entry name" value="RNase_H-like_dom_plant"/>
</dbReference>
<keyword evidence="3" id="KW-1185">Reference proteome</keyword>
<dbReference type="EnsemblPlants" id="QL06p044722:mrna">
    <property type="protein sequence ID" value="QL06p044722:mrna"/>
    <property type="gene ID" value="QL06p044722"/>
</dbReference>
<dbReference type="InterPro" id="IPR052929">
    <property type="entry name" value="RNase_H-like_EbsB-rel"/>
</dbReference>
<proteinExistence type="predicted"/>
<dbReference type="GO" id="GO:0003676">
    <property type="term" value="F:nucleic acid binding"/>
    <property type="evidence" value="ECO:0007669"/>
    <property type="project" value="InterPro"/>
</dbReference>
<evidence type="ECO:0000313" key="2">
    <source>
        <dbReference type="EnsemblPlants" id="QL06p044722:mrna"/>
    </source>
</evidence>
<reference evidence="2 3" key="1">
    <citation type="journal article" date="2016" name="G3 (Bethesda)">
        <title>First Draft Assembly and Annotation of the Genome of a California Endemic Oak Quercus lobata Nee (Fagaceae).</title>
        <authorList>
            <person name="Sork V.L."/>
            <person name="Fitz-Gibbon S.T."/>
            <person name="Puiu D."/>
            <person name="Crepeau M."/>
            <person name="Gugger P.F."/>
            <person name="Sherman R."/>
            <person name="Stevens K."/>
            <person name="Langley C.H."/>
            <person name="Pellegrini M."/>
            <person name="Salzberg S.L."/>
        </authorList>
    </citation>
    <scope>NUCLEOTIDE SEQUENCE [LARGE SCALE GENOMIC DNA]</scope>
    <source>
        <strain evidence="2 3">cv. SW786</strain>
    </source>
</reference>
<sequence>MEENFWSRVQQNDGINWKLPPQSVYKLNYDAAIFSDNTNSGFGAVIRNSRGEVMAVMTVKGPAVQCSEEAKLFACHKAMEFATDTDFTELIVEGDNINATRSIVSAKDN</sequence>
<dbReference type="InterPro" id="IPR012337">
    <property type="entry name" value="RNaseH-like_sf"/>
</dbReference>
<reference evidence="2" key="2">
    <citation type="submission" date="2021-01" db="UniProtKB">
        <authorList>
            <consortium name="EnsemblPlants"/>
        </authorList>
    </citation>
    <scope>IDENTIFICATION</scope>
</reference>
<dbReference type="AlphaFoldDB" id="A0A7N2R6W5"/>
<dbReference type="GO" id="GO:0004523">
    <property type="term" value="F:RNA-DNA hybrid ribonuclease activity"/>
    <property type="evidence" value="ECO:0007669"/>
    <property type="project" value="InterPro"/>
</dbReference>
<dbReference type="InterPro" id="IPR002156">
    <property type="entry name" value="RNaseH_domain"/>
</dbReference>
<dbReference type="Proteomes" id="UP000594261">
    <property type="component" value="Chromosome 6"/>
</dbReference>
<dbReference type="Pfam" id="PF13456">
    <property type="entry name" value="RVT_3"/>
    <property type="match status" value="1"/>
</dbReference>
<evidence type="ECO:0000313" key="3">
    <source>
        <dbReference type="Proteomes" id="UP000594261"/>
    </source>
</evidence>
<feature type="domain" description="RNase H type-1" evidence="1">
    <location>
        <begin position="28"/>
        <end position="104"/>
    </location>
</feature>
<evidence type="ECO:0000259" key="1">
    <source>
        <dbReference type="Pfam" id="PF13456"/>
    </source>
</evidence>
<dbReference type="InterPro" id="IPR036397">
    <property type="entry name" value="RNaseH_sf"/>
</dbReference>
<dbReference type="PANTHER" id="PTHR47074:SF48">
    <property type="entry name" value="POLYNUCLEOTIDYL TRANSFERASE, RIBONUCLEASE H-LIKE SUPERFAMILY PROTEIN"/>
    <property type="match status" value="1"/>
</dbReference>
<dbReference type="CDD" id="cd06222">
    <property type="entry name" value="RNase_H_like"/>
    <property type="match status" value="1"/>
</dbReference>
<dbReference type="EMBL" id="LRBV02000006">
    <property type="status" value="NOT_ANNOTATED_CDS"/>
    <property type="molecule type" value="Genomic_DNA"/>
</dbReference>